<comment type="caution">
    <text evidence="9">The sequence shown here is derived from an EMBL/GenBank/DDBJ whole genome shotgun (WGS) entry which is preliminary data.</text>
</comment>
<feature type="domain" description="HTH myb-type" evidence="8">
    <location>
        <begin position="140"/>
        <end position="195"/>
    </location>
</feature>
<dbReference type="PANTHER" id="PTHR45614">
    <property type="entry name" value="MYB PROTEIN-RELATED"/>
    <property type="match status" value="1"/>
</dbReference>
<evidence type="ECO:0000259" key="8">
    <source>
        <dbReference type="PROSITE" id="PS51294"/>
    </source>
</evidence>
<evidence type="ECO:0000256" key="4">
    <source>
        <dbReference type="ARBA" id="ARBA00023242"/>
    </source>
</evidence>
<reference evidence="9 10" key="1">
    <citation type="submission" date="2024-12" db="EMBL/GenBank/DDBJ databases">
        <title>The unique morphological basis and parallel evolutionary history of personate flowers in Penstemon.</title>
        <authorList>
            <person name="Depatie T.H."/>
            <person name="Wessinger C.A."/>
        </authorList>
    </citation>
    <scope>NUCLEOTIDE SEQUENCE [LARGE SCALE GENOMIC DNA]</scope>
    <source>
        <strain evidence="9">WTNN_2</strain>
        <tissue evidence="9">Leaf</tissue>
    </source>
</reference>
<feature type="domain" description="Myb-like" evidence="6">
    <location>
        <begin position="140"/>
        <end position="191"/>
    </location>
</feature>
<gene>
    <name evidence="9" type="ORF">ACJIZ3_013588</name>
</gene>
<dbReference type="InterPro" id="IPR017930">
    <property type="entry name" value="Myb_dom"/>
</dbReference>
<evidence type="ECO:0000256" key="3">
    <source>
        <dbReference type="ARBA" id="ARBA00023125"/>
    </source>
</evidence>
<feature type="compositionally biased region" description="Polar residues" evidence="5">
    <location>
        <begin position="289"/>
        <end position="298"/>
    </location>
</feature>
<evidence type="ECO:0000259" key="6">
    <source>
        <dbReference type="PROSITE" id="PS50090"/>
    </source>
</evidence>
<evidence type="ECO:0000256" key="5">
    <source>
        <dbReference type="SAM" id="MobiDB-lite"/>
    </source>
</evidence>
<comment type="subcellular location">
    <subcellularLocation>
        <location evidence="1">Nucleus</location>
    </subcellularLocation>
</comment>
<evidence type="ECO:0000256" key="2">
    <source>
        <dbReference type="ARBA" id="ARBA00022737"/>
    </source>
</evidence>
<name>A0ABD3RHA9_9LAMI</name>
<evidence type="ECO:0000313" key="10">
    <source>
        <dbReference type="Proteomes" id="UP001634393"/>
    </source>
</evidence>
<accession>A0ABD3RHA9</accession>
<dbReference type="InterPro" id="IPR009057">
    <property type="entry name" value="Homeodomain-like_sf"/>
</dbReference>
<dbReference type="InterPro" id="IPR001005">
    <property type="entry name" value="SANT/Myb"/>
</dbReference>
<proteinExistence type="predicted"/>
<feature type="domain" description="Myb-like" evidence="6">
    <location>
        <begin position="192"/>
        <end position="242"/>
    </location>
</feature>
<organism evidence="9 10">
    <name type="scientific">Penstemon smallii</name>
    <dbReference type="NCBI Taxonomy" id="265156"/>
    <lineage>
        <taxon>Eukaryota</taxon>
        <taxon>Viridiplantae</taxon>
        <taxon>Streptophyta</taxon>
        <taxon>Embryophyta</taxon>
        <taxon>Tracheophyta</taxon>
        <taxon>Spermatophyta</taxon>
        <taxon>Magnoliopsida</taxon>
        <taxon>eudicotyledons</taxon>
        <taxon>Gunneridae</taxon>
        <taxon>Pentapetalae</taxon>
        <taxon>asterids</taxon>
        <taxon>lamiids</taxon>
        <taxon>Lamiales</taxon>
        <taxon>Plantaginaceae</taxon>
        <taxon>Cheloneae</taxon>
        <taxon>Penstemon</taxon>
    </lineage>
</organism>
<feature type="domain" description="HTH myb-type" evidence="8">
    <location>
        <begin position="196"/>
        <end position="246"/>
    </location>
</feature>
<keyword evidence="3" id="KW-0238">DNA-binding</keyword>
<dbReference type="PANTHER" id="PTHR45614:SF218">
    <property type="entry name" value="TRANSCRIPTION FACTOR MYB119-RELATED"/>
    <property type="match status" value="1"/>
</dbReference>
<evidence type="ECO:0000256" key="1">
    <source>
        <dbReference type="ARBA" id="ARBA00004123"/>
    </source>
</evidence>
<feature type="region of interest" description="Disordered" evidence="5">
    <location>
        <begin position="281"/>
        <end position="302"/>
    </location>
</feature>
<feature type="domain" description="SANT" evidence="7">
    <location>
        <begin position="195"/>
        <end position="246"/>
    </location>
</feature>
<dbReference type="PROSITE" id="PS51293">
    <property type="entry name" value="SANT"/>
    <property type="match status" value="1"/>
</dbReference>
<dbReference type="Proteomes" id="UP001634393">
    <property type="component" value="Unassembled WGS sequence"/>
</dbReference>
<dbReference type="GO" id="GO:0005634">
    <property type="term" value="C:nucleus"/>
    <property type="evidence" value="ECO:0007669"/>
    <property type="project" value="UniProtKB-SubCell"/>
</dbReference>
<evidence type="ECO:0000313" key="9">
    <source>
        <dbReference type="EMBL" id="KAL3812320.1"/>
    </source>
</evidence>
<dbReference type="Pfam" id="PF13921">
    <property type="entry name" value="Myb_DNA-bind_6"/>
    <property type="match status" value="1"/>
</dbReference>
<dbReference type="SUPFAM" id="SSF46689">
    <property type="entry name" value="Homeodomain-like"/>
    <property type="match status" value="1"/>
</dbReference>
<dbReference type="Gene3D" id="1.10.10.60">
    <property type="entry name" value="Homeodomain-like"/>
    <property type="match status" value="2"/>
</dbReference>
<sequence length="454" mass="51283">MEGGNYSYNSFYANFENYNYNNYNNGPPTPNNYSWLQTTPPPPPPPTPTPLTTAIDRFLWSQENNNFFSNPQQTLLFDPLLGQFDSNNNVDFICCDDDATNDDYIGRVSHLDGVADLSDGREVNIISAICSEAKNGGSSAINRIKGQWSLEEDRKLIELVEKYGNRKWAVIAEHMVGRIGKQCRERWQNHLRPDIKKDNWTEEEERLLIDAHERVGNRWAEIAKSIPGRTENSIKNHWNATKRKQTSKRKIKKPDSTDGIKQSILLEEYIKNKYFDNGSSTSTTSNSSCHVTPNSNINHDVPVNNSIVPNSNSMSTLISEDESISYLTFEAYKEEMDFMKNLFGNNDKAGKLMMSSSNNFSFNFACPTQRNDVPLPRESDGNNLLASSSESINMEQQLGIDVNIFGHDHEAQDAFLYPAGTYFCSNNVFDGSFGNNDTNNFAMNQATSAGARWI</sequence>
<protein>
    <submittedName>
        <fullName evidence="9">Uncharacterized protein</fullName>
    </submittedName>
</protein>
<dbReference type="FunFam" id="1.10.10.60:FF:000010">
    <property type="entry name" value="Transcriptional activator Myb isoform A"/>
    <property type="match status" value="1"/>
</dbReference>
<keyword evidence="4" id="KW-0539">Nucleus</keyword>
<dbReference type="GO" id="GO:0003677">
    <property type="term" value="F:DNA binding"/>
    <property type="evidence" value="ECO:0007669"/>
    <property type="project" value="UniProtKB-KW"/>
</dbReference>
<keyword evidence="2" id="KW-0677">Repeat</keyword>
<dbReference type="PROSITE" id="PS51294">
    <property type="entry name" value="HTH_MYB"/>
    <property type="match status" value="2"/>
</dbReference>
<dbReference type="SMART" id="SM00717">
    <property type="entry name" value="SANT"/>
    <property type="match status" value="2"/>
</dbReference>
<evidence type="ECO:0000259" key="7">
    <source>
        <dbReference type="PROSITE" id="PS51293"/>
    </source>
</evidence>
<keyword evidence="10" id="KW-1185">Reference proteome</keyword>
<dbReference type="EMBL" id="JBJXBP010000008">
    <property type="protein sequence ID" value="KAL3812320.1"/>
    <property type="molecule type" value="Genomic_DNA"/>
</dbReference>
<dbReference type="InterPro" id="IPR017884">
    <property type="entry name" value="SANT_dom"/>
</dbReference>
<dbReference type="InterPro" id="IPR050560">
    <property type="entry name" value="MYB_TF"/>
</dbReference>
<dbReference type="CDD" id="cd00167">
    <property type="entry name" value="SANT"/>
    <property type="match status" value="2"/>
</dbReference>
<dbReference type="PROSITE" id="PS50090">
    <property type="entry name" value="MYB_LIKE"/>
    <property type="match status" value="2"/>
</dbReference>
<dbReference type="AlphaFoldDB" id="A0ABD3RHA9"/>